<keyword evidence="2" id="KW-0812">Transmembrane</keyword>
<name>A0AAU1HU05_9ACTN</name>
<feature type="transmembrane region" description="Helical" evidence="2">
    <location>
        <begin position="21"/>
        <end position="37"/>
    </location>
</feature>
<evidence type="ECO:0000256" key="1">
    <source>
        <dbReference type="SAM" id="MobiDB-lite"/>
    </source>
</evidence>
<sequence length="563" mass="58042">MTSSSIRGRARRGGSHISVRVAHALVGGLVGVVWLVLPGMTVGAGGPVAGGADRPVAGAVAQGEDEGTSATDLVVPMLAVVAATALAGYGFLRRRRRARERTTPGGAAGHGEAEQPVGELDERARTLLVAADDWVRVGWEELGFVEGRCELEDLAHAGRVEDVDGAGRGVPFARALRDAEAELAVAFRMRWQYENGVPEEAAARRHALAGIVGRCEEAGRLLDAQAAAFDQVRGLEEGLGGGLGYALVVAEGRFRELTGRTGDADATLRELAARYAPSATDAVAGHVEQAKDRLVFATTRLNQARQAVDSGENERAAGRLRAAEGAIAQAAVFIDGVERLAANLATAAATVPAALTGGEVEIAGARESLTGARGPYPDVPPGELRARITHADVVLALVREQLTSGPYDPLDVLRRIVQAVVPVAAGRAGVIAAAALLCARSAVADADDVVATHRAAVGSEARTRLAEARRLLAPPLPAPADRTPPPEPADLPASDTLAQQAQALAEQDIRLHGNPVESPTDDITGLAGALLGGVLLGGDPDTAPPAAFGGPRTRGRRGDTDRA</sequence>
<accession>A0AAU1HU05</accession>
<protein>
    <recommendedName>
        <fullName evidence="4">TPM domain-containing protein</fullName>
    </recommendedName>
</protein>
<dbReference type="EMBL" id="CP108140">
    <property type="protein sequence ID" value="WTP86285.1"/>
    <property type="molecule type" value="Genomic_DNA"/>
</dbReference>
<keyword evidence="2" id="KW-0472">Membrane</keyword>
<feature type="compositionally biased region" description="Pro residues" evidence="1">
    <location>
        <begin position="474"/>
        <end position="489"/>
    </location>
</feature>
<evidence type="ECO:0000313" key="3">
    <source>
        <dbReference type="EMBL" id="WTP86285.1"/>
    </source>
</evidence>
<organism evidence="3">
    <name type="scientific">Streptomyces sp. NBC_00180</name>
    <dbReference type="NCBI Taxonomy" id="2903632"/>
    <lineage>
        <taxon>Bacteria</taxon>
        <taxon>Bacillati</taxon>
        <taxon>Actinomycetota</taxon>
        <taxon>Actinomycetes</taxon>
        <taxon>Kitasatosporales</taxon>
        <taxon>Streptomycetaceae</taxon>
        <taxon>Streptomyces</taxon>
    </lineage>
</organism>
<feature type="transmembrane region" description="Helical" evidence="2">
    <location>
        <begin position="73"/>
        <end position="92"/>
    </location>
</feature>
<gene>
    <name evidence="3" type="ORF">OG477_13300</name>
</gene>
<reference evidence="3" key="1">
    <citation type="submission" date="2022-10" db="EMBL/GenBank/DDBJ databases">
        <title>The complete genomes of actinobacterial strains from the NBC collection.</title>
        <authorList>
            <person name="Joergensen T.S."/>
            <person name="Alvarez Arevalo M."/>
            <person name="Sterndorff E.B."/>
            <person name="Faurdal D."/>
            <person name="Vuksanovic O."/>
            <person name="Mourched A.-S."/>
            <person name="Charusanti P."/>
            <person name="Shaw S."/>
            <person name="Blin K."/>
            <person name="Weber T."/>
        </authorList>
    </citation>
    <scope>NUCLEOTIDE SEQUENCE</scope>
    <source>
        <strain evidence="3">NBC 00180</strain>
    </source>
</reference>
<feature type="region of interest" description="Disordered" evidence="1">
    <location>
        <begin position="534"/>
        <end position="563"/>
    </location>
</feature>
<feature type="region of interest" description="Disordered" evidence="1">
    <location>
        <begin position="473"/>
        <end position="493"/>
    </location>
</feature>
<dbReference type="AlphaFoldDB" id="A0AAU1HU05"/>
<evidence type="ECO:0000256" key="2">
    <source>
        <dbReference type="SAM" id="Phobius"/>
    </source>
</evidence>
<keyword evidence="2" id="KW-1133">Transmembrane helix</keyword>
<proteinExistence type="predicted"/>
<evidence type="ECO:0008006" key="4">
    <source>
        <dbReference type="Google" id="ProtNLM"/>
    </source>
</evidence>